<dbReference type="PANTHER" id="PTHR42847:SF4">
    <property type="entry name" value="ALKANESULFONATE MONOOXYGENASE-RELATED"/>
    <property type="match status" value="1"/>
</dbReference>
<keyword evidence="1" id="KW-0285">Flavoprotein</keyword>
<feature type="domain" description="Luciferase-like" evidence="5">
    <location>
        <begin position="15"/>
        <end position="225"/>
    </location>
</feature>
<evidence type="ECO:0000256" key="1">
    <source>
        <dbReference type="ARBA" id="ARBA00022630"/>
    </source>
</evidence>
<organism evidence="6 7">
    <name type="scientific">Saccharopolyspora gloriosae</name>
    <dbReference type="NCBI Taxonomy" id="455344"/>
    <lineage>
        <taxon>Bacteria</taxon>
        <taxon>Bacillati</taxon>
        <taxon>Actinomycetota</taxon>
        <taxon>Actinomycetes</taxon>
        <taxon>Pseudonocardiales</taxon>
        <taxon>Pseudonocardiaceae</taxon>
        <taxon>Saccharopolyspora</taxon>
    </lineage>
</organism>
<dbReference type="GO" id="GO:0046306">
    <property type="term" value="P:alkanesulfonate catabolic process"/>
    <property type="evidence" value="ECO:0007669"/>
    <property type="project" value="TreeGrafter"/>
</dbReference>
<keyword evidence="3" id="KW-0560">Oxidoreductase</keyword>
<evidence type="ECO:0000256" key="2">
    <source>
        <dbReference type="ARBA" id="ARBA00022643"/>
    </source>
</evidence>
<name>A0A840NL30_9PSEU</name>
<sequence>MRLGLGLPQFGTFAHPDHVRTVAAEAEAMGFDGLWAGERVHAPYELLTPYPGGDGTMPAQMRAGLDPLLTLSIAATATTLPRLGTSTLSAPLHSPIQLARGLTGLDLLSSGRLIAGLGLSWSRDEYNAAGVPWTERGARLDETLDVLNAAWGPDPIEHRGRFWTISAGDFQPKPQGKIPVYLGGGSDAALRRIARRADGWLAIALPLDALGRMLRALREHPRDPGLPPVRTVLRVNPELGPPGSRPVQGPVEQIVDYLHAAAELGVEEAFIDLQFTCTTVPELLDNAARFHSTFTT</sequence>
<dbReference type="AlphaFoldDB" id="A0A840NL30"/>
<evidence type="ECO:0000313" key="7">
    <source>
        <dbReference type="Proteomes" id="UP000580474"/>
    </source>
</evidence>
<dbReference type="InterPro" id="IPR036661">
    <property type="entry name" value="Luciferase-like_sf"/>
</dbReference>
<evidence type="ECO:0000256" key="3">
    <source>
        <dbReference type="ARBA" id="ARBA00023002"/>
    </source>
</evidence>
<accession>A0A840NL30</accession>
<evidence type="ECO:0000259" key="5">
    <source>
        <dbReference type="Pfam" id="PF00296"/>
    </source>
</evidence>
<protein>
    <submittedName>
        <fullName evidence="6">Putative F420-dependent oxidoreductase</fullName>
    </submittedName>
</protein>
<dbReference type="InterPro" id="IPR019921">
    <property type="entry name" value="Lucif-like_OxRdtase_Rv2161c"/>
</dbReference>
<dbReference type="Gene3D" id="3.20.20.30">
    <property type="entry name" value="Luciferase-like domain"/>
    <property type="match status" value="1"/>
</dbReference>
<evidence type="ECO:0000313" key="6">
    <source>
        <dbReference type="EMBL" id="MBB5070833.1"/>
    </source>
</evidence>
<dbReference type="NCBIfam" id="TIGR03619">
    <property type="entry name" value="F420_Rv2161c"/>
    <property type="match status" value="1"/>
</dbReference>
<comment type="caution">
    <text evidence="6">The sequence shown here is derived from an EMBL/GenBank/DDBJ whole genome shotgun (WGS) entry which is preliminary data.</text>
</comment>
<dbReference type="SUPFAM" id="SSF51679">
    <property type="entry name" value="Bacterial luciferase-like"/>
    <property type="match status" value="1"/>
</dbReference>
<dbReference type="GO" id="GO:0008726">
    <property type="term" value="F:alkanesulfonate monooxygenase activity"/>
    <property type="evidence" value="ECO:0007669"/>
    <property type="project" value="TreeGrafter"/>
</dbReference>
<keyword evidence="4" id="KW-0503">Monooxygenase</keyword>
<dbReference type="Proteomes" id="UP000580474">
    <property type="component" value="Unassembled WGS sequence"/>
</dbReference>
<keyword evidence="2" id="KW-0288">FMN</keyword>
<dbReference type="InterPro" id="IPR011251">
    <property type="entry name" value="Luciferase-like_dom"/>
</dbReference>
<reference evidence="6 7" key="1">
    <citation type="submission" date="2020-08" db="EMBL/GenBank/DDBJ databases">
        <title>Sequencing the genomes of 1000 actinobacteria strains.</title>
        <authorList>
            <person name="Klenk H.-P."/>
        </authorList>
    </citation>
    <scope>NUCLEOTIDE SEQUENCE [LARGE SCALE GENOMIC DNA]</scope>
    <source>
        <strain evidence="6 7">DSM 45582</strain>
    </source>
</reference>
<evidence type="ECO:0000256" key="4">
    <source>
        <dbReference type="ARBA" id="ARBA00023033"/>
    </source>
</evidence>
<dbReference type="EMBL" id="JACHIV010000001">
    <property type="protein sequence ID" value="MBB5070833.1"/>
    <property type="molecule type" value="Genomic_DNA"/>
</dbReference>
<keyword evidence="7" id="KW-1185">Reference proteome</keyword>
<dbReference type="Pfam" id="PF00296">
    <property type="entry name" value="Bac_luciferase"/>
    <property type="match status" value="1"/>
</dbReference>
<dbReference type="InterPro" id="IPR050172">
    <property type="entry name" value="SsuD_RutA_monooxygenase"/>
</dbReference>
<proteinExistence type="predicted"/>
<dbReference type="RefSeq" id="WP_184480715.1">
    <property type="nucleotide sequence ID" value="NZ_JACHIV010000001.1"/>
</dbReference>
<gene>
    <name evidence="6" type="ORF">BJ969_003921</name>
</gene>
<dbReference type="PANTHER" id="PTHR42847">
    <property type="entry name" value="ALKANESULFONATE MONOOXYGENASE"/>
    <property type="match status" value="1"/>
</dbReference>